<keyword evidence="3 5" id="KW-1133">Transmembrane helix</keyword>
<keyword evidence="4 5" id="KW-0472">Membrane</keyword>
<feature type="transmembrane region" description="Helical" evidence="5">
    <location>
        <begin position="192"/>
        <end position="210"/>
    </location>
</feature>
<dbReference type="RefSeq" id="WP_150062563.1">
    <property type="nucleotide sequence ID" value="NZ_JACHII010000017.1"/>
</dbReference>
<feature type="transmembrane region" description="Helical" evidence="5">
    <location>
        <begin position="161"/>
        <end position="183"/>
    </location>
</feature>
<proteinExistence type="inferred from homology"/>
<keyword evidence="5" id="KW-1003">Cell membrane</keyword>
<protein>
    <recommendedName>
        <fullName evidence="5">Transport permease protein</fullName>
    </recommendedName>
</protein>
<feature type="domain" description="ABC transmembrane type-2" evidence="6">
    <location>
        <begin position="42"/>
        <end position="268"/>
    </location>
</feature>
<dbReference type="Proteomes" id="UP000324065">
    <property type="component" value="Unassembled WGS sequence"/>
</dbReference>
<dbReference type="InterPro" id="IPR047817">
    <property type="entry name" value="ABC2_TM_bact-type"/>
</dbReference>
<dbReference type="InterPro" id="IPR013525">
    <property type="entry name" value="ABC2_TM"/>
</dbReference>
<accession>A0A5M6IBL7</accession>
<dbReference type="GO" id="GO:0005886">
    <property type="term" value="C:plasma membrane"/>
    <property type="evidence" value="ECO:0007669"/>
    <property type="project" value="UniProtKB-SubCell"/>
</dbReference>
<comment type="similarity">
    <text evidence="5">Belongs to the ABC-2 integral membrane protein family.</text>
</comment>
<keyword evidence="8" id="KW-1185">Reference proteome</keyword>
<organism evidence="7 8">
    <name type="scientific">Roseospira marina</name>
    <dbReference type="NCBI Taxonomy" id="140057"/>
    <lineage>
        <taxon>Bacteria</taxon>
        <taxon>Pseudomonadati</taxon>
        <taxon>Pseudomonadota</taxon>
        <taxon>Alphaproteobacteria</taxon>
        <taxon>Rhodospirillales</taxon>
        <taxon>Rhodospirillaceae</taxon>
        <taxon>Roseospira</taxon>
    </lineage>
</organism>
<dbReference type="AlphaFoldDB" id="A0A5M6IBL7"/>
<feature type="transmembrane region" description="Helical" evidence="5">
    <location>
        <begin position="243"/>
        <end position="266"/>
    </location>
</feature>
<comment type="subcellular location">
    <subcellularLocation>
        <location evidence="5">Cell inner membrane</location>
        <topology evidence="5">Multi-pass membrane protein</topology>
    </subcellularLocation>
    <subcellularLocation>
        <location evidence="1">Membrane</location>
        <topology evidence="1">Multi-pass membrane protein</topology>
    </subcellularLocation>
</comment>
<evidence type="ECO:0000256" key="3">
    <source>
        <dbReference type="ARBA" id="ARBA00022989"/>
    </source>
</evidence>
<evidence type="ECO:0000256" key="5">
    <source>
        <dbReference type="RuleBase" id="RU361157"/>
    </source>
</evidence>
<keyword evidence="2 5" id="KW-0812">Transmembrane</keyword>
<name>A0A5M6IBL7_9PROT</name>
<dbReference type="Pfam" id="PF01061">
    <property type="entry name" value="ABC2_membrane"/>
    <property type="match status" value="1"/>
</dbReference>
<dbReference type="OrthoDB" id="9786643at2"/>
<dbReference type="PANTHER" id="PTHR43229">
    <property type="entry name" value="NODULATION PROTEIN J"/>
    <property type="match status" value="1"/>
</dbReference>
<dbReference type="GO" id="GO:0140359">
    <property type="term" value="F:ABC-type transporter activity"/>
    <property type="evidence" value="ECO:0007669"/>
    <property type="project" value="InterPro"/>
</dbReference>
<evidence type="ECO:0000259" key="6">
    <source>
        <dbReference type="PROSITE" id="PS51012"/>
    </source>
</evidence>
<evidence type="ECO:0000256" key="1">
    <source>
        <dbReference type="ARBA" id="ARBA00004141"/>
    </source>
</evidence>
<feature type="transmembrane region" description="Helical" evidence="5">
    <location>
        <begin position="78"/>
        <end position="101"/>
    </location>
</feature>
<keyword evidence="5" id="KW-0813">Transport</keyword>
<feature type="transmembrane region" description="Helical" evidence="5">
    <location>
        <begin position="122"/>
        <end position="149"/>
    </location>
</feature>
<dbReference type="InterPro" id="IPR051784">
    <property type="entry name" value="Nod_factor_ABC_transporter"/>
</dbReference>
<comment type="caution">
    <text evidence="7">The sequence shown here is derived from an EMBL/GenBank/DDBJ whole genome shotgun (WGS) entry which is preliminary data.</text>
</comment>
<feature type="transmembrane region" description="Helical" evidence="5">
    <location>
        <begin position="47"/>
        <end position="66"/>
    </location>
</feature>
<dbReference type="PROSITE" id="PS51012">
    <property type="entry name" value="ABC_TM2"/>
    <property type="match status" value="1"/>
</dbReference>
<reference evidence="7 8" key="1">
    <citation type="submission" date="2019-09" db="EMBL/GenBank/DDBJ databases">
        <title>Genome sequence of Roseospira marina, one of the more divergent members of the non-sulfur purple photosynthetic bacterial family, the Rhodospirillaceae.</title>
        <authorList>
            <person name="Meyer T."/>
            <person name="Kyndt J."/>
        </authorList>
    </citation>
    <scope>NUCLEOTIDE SEQUENCE [LARGE SCALE GENOMIC DNA]</scope>
    <source>
        <strain evidence="7 8">DSM 15113</strain>
    </source>
</reference>
<evidence type="ECO:0000256" key="2">
    <source>
        <dbReference type="ARBA" id="ARBA00022692"/>
    </source>
</evidence>
<dbReference type="PANTHER" id="PTHR43229:SF2">
    <property type="entry name" value="NODULATION PROTEIN J"/>
    <property type="match status" value="1"/>
</dbReference>
<evidence type="ECO:0000256" key="4">
    <source>
        <dbReference type="ARBA" id="ARBA00023136"/>
    </source>
</evidence>
<sequence>MTPPEAGSRLDPRERSAAQGFAFRRVYALILRHWYLMRGSLPRLLELAYWPIMQMITWGFLTQFLARESSLVAQAAGIFIAAVLLWDVMFRGNLGISLSFMEEMWARNLGHLFVSPLRPLELVTALMAMSIIRTLIGIVPATLLAWLFYAYNIYEMGLPLLAFFVNMLVMGWVIGLLVSALVLRVGLGAESLPWILIFAFWPISGIYYPMDVLPVWLQVIGYSFPPAHVFEGMRQVMLEGTIAWGHLVAAVVLNGLYLSAAAAFFLRVFTVARVKGLLLNIGE</sequence>
<gene>
    <name evidence="7" type="ORF">F1188_11515</name>
</gene>
<evidence type="ECO:0000313" key="8">
    <source>
        <dbReference type="Proteomes" id="UP000324065"/>
    </source>
</evidence>
<evidence type="ECO:0000313" key="7">
    <source>
        <dbReference type="EMBL" id="KAA5605512.1"/>
    </source>
</evidence>
<dbReference type="EMBL" id="VWPJ01000009">
    <property type="protein sequence ID" value="KAA5605512.1"/>
    <property type="molecule type" value="Genomic_DNA"/>
</dbReference>